<evidence type="ECO:0000256" key="4">
    <source>
        <dbReference type="PIRSR" id="PIRSR601613-1"/>
    </source>
</evidence>
<dbReference type="InterPro" id="IPR001613">
    <property type="entry name" value="Flavin_amine_oxidase"/>
</dbReference>
<dbReference type="OrthoDB" id="337830at2"/>
<evidence type="ECO:0000313" key="6">
    <source>
        <dbReference type="EMBL" id="KAA5826122.1"/>
    </source>
</evidence>
<dbReference type="InterPro" id="IPR050703">
    <property type="entry name" value="Flavin_MAO"/>
</dbReference>
<evidence type="ECO:0000256" key="3">
    <source>
        <dbReference type="ARBA" id="ARBA00023002"/>
    </source>
</evidence>
<keyword evidence="3" id="KW-0560">Oxidoreductase</keyword>
<name>A0A5M7B9J6_SACHI</name>
<dbReference type="PRINTS" id="PR00757">
    <property type="entry name" value="AMINEOXDASEF"/>
</dbReference>
<dbReference type="GO" id="GO:0016491">
    <property type="term" value="F:oxidoreductase activity"/>
    <property type="evidence" value="ECO:0007669"/>
    <property type="project" value="UniProtKB-KW"/>
</dbReference>
<dbReference type="PANTHER" id="PTHR43563:SF1">
    <property type="entry name" value="AMINE OXIDASE [FLAVIN-CONTAINING] B"/>
    <property type="match status" value="1"/>
</dbReference>
<dbReference type="PANTHER" id="PTHR43563">
    <property type="entry name" value="AMINE OXIDASE"/>
    <property type="match status" value="1"/>
</dbReference>
<feature type="binding site" evidence="4">
    <location>
        <position position="239"/>
    </location>
    <ligand>
        <name>FAD</name>
        <dbReference type="ChEBI" id="CHEBI:57692"/>
    </ligand>
</feature>
<gene>
    <name evidence="6" type="ORF">F1721_32090</name>
</gene>
<dbReference type="Gene3D" id="3.50.50.60">
    <property type="entry name" value="FAD/NAD(P)-binding domain"/>
    <property type="match status" value="1"/>
</dbReference>
<feature type="domain" description="Amine oxidase" evidence="5">
    <location>
        <begin position="26"/>
        <end position="437"/>
    </location>
</feature>
<dbReference type="SMR" id="A0A5M7B9J6"/>
<sequence length="446" mass="48373">MRYRPIPECGELRMDSFDVVVIGAGFAGLVAARELALRGHAVVVLEARDRIGGRTWTDERLGRRLEMGGTWVHWLQPHVWSEITRYGQRIEPSPSSQAVHWISGGSAHRGSPEEFDALISRGMDQLARDSRTWFPLPYEPLHRTDLDQVDHLSVADYFAGLDLEPAEREVTEGVWAEHFNGPAAVSGYTQAMRWCAAASGDWQLLHQATSGYRLTDGTAALAGAIAADGGAELRLGSVVASVSQDTGGATVTTADGTGVRARQVICTLPLNVLGTIDFQPALPAAKLAASAERTASQGLKTWIRVRGEVPPFTAYAPDTHDLTFVRPEYTVEGDTLLVAFGTRAADLAPDDVGGVARALRAWRDDLEVLDVSGHDWMTDDFSRETWPMQRPKQLTRYLAALQEPHGAVRFAGSDIATGWAGFIDGAIESGLRASRAVQDALRGPRG</sequence>
<accession>A0A5M7B9J6</accession>
<feature type="binding site" evidence="4">
    <location>
        <position position="340"/>
    </location>
    <ligand>
        <name>substrate</name>
    </ligand>
</feature>
<organism evidence="6 7">
    <name type="scientific">Saccharopolyspora hirsuta</name>
    <dbReference type="NCBI Taxonomy" id="1837"/>
    <lineage>
        <taxon>Bacteria</taxon>
        <taxon>Bacillati</taxon>
        <taxon>Actinomycetota</taxon>
        <taxon>Actinomycetes</taxon>
        <taxon>Pseudonocardiales</taxon>
        <taxon>Pseudonocardiaceae</taxon>
        <taxon>Saccharopolyspora</taxon>
    </lineage>
</organism>
<reference evidence="6 7" key="1">
    <citation type="submission" date="2019-09" db="EMBL/GenBank/DDBJ databases">
        <title>Draft genome sequence of the thermophilic Saccharopolyspora hirsuta VKM Ac-666T.</title>
        <authorList>
            <person name="Lobastova T.G."/>
            <person name="Fokina V."/>
            <person name="Bragin E.Y."/>
            <person name="Shtratnikova V.Y."/>
            <person name="Starodumova I.P."/>
            <person name="Tarlachkov S.V."/>
            <person name="Donova M.V."/>
        </authorList>
    </citation>
    <scope>NUCLEOTIDE SEQUENCE [LARGE SCALE GENOMIC DNA]</scope>
    <source>
        <strain evidence="6 7">VKM Ac-666</strain>
    </source>
</reference>
<dbReference type="Gene3D" id="1.10.405.10">
    <property type="entry name" value="Guanine Nucleotide Dissociation Inhibitor, domain 1"/>
    <property type="match status" value="1"/>
</dbReference>
<dbReference type="EMBL" id="VWPH01000019">
    <property type="protein sequence ID" value="KAA5826122.1"/>
    <property type="molecule type" value="Genomic_DNA"/>
</dbReference>
<proteinExistence type="inferred from homology"/>
<dbReference type="RefSeq" id="WP_150070586.1">
    <property type="nucleotide sequence ID" value="NZ_VWPH01000019.1"/>
</dbReference>
<evidence type="ECO:0000256" key="1">
    <source>
        <dbReference type="ARBA" id="ARBA00001974"/>
    </source>
</evidence>
<evidence type="ECO:0000256" key="2">
    <source>
        <dbReference type="ARBA" id="ARBA00005995"/>
    </source>
</evidence>
<dbReference type="Proteomes" id="UP000323946">
    <property type="component" value="Unassembled WGS sequence"/>
</dbReference>
<evidence type="ECO:0000259" key="5">
    <source>
        <dbReference type="Pfam" id="PF01593"/>
    </source>
</evidence>
<feature type="binding site" evidence="4">
    <location>
        <begin position="46"/>
        <end position="47"/>
    </location>
    <ligand>
        <name>FAD</name>
        <dbReference type="ChEBI" id="CHEBI:57692"/>
    </ligand>
</feature>
<comment type="similarity">
    <text evidence="2">Belongs to the flavin monoamine oxidase family.</text>
</comment>
<dbReference type="InterPro" id="IPR036188">
    <property type="entry name" value="FAD/NAD-bd_sf"/>
</dbReference>
<dbReference type="Gene3D" id="3.90.660.10">
    <property type="match status" value="1"/>
</dbReference>
<dbReference type="AlphaFoldDB" id="A0A5M7B9J6"/>
<comment type="caution">
    <text evidence="6">The sequence shown here is derived from an EMBL/GenBank/DDBJ whole genome shotgun (WGS) entry which is preliminary data.</text>
</comment>
<dbReference type="Pfam" id="PF01593">
    <property type="entry name" value="Amino_oxidase"/>
    <property type="match status" value="1"/>
</dbReference>
<keyword evidence="7" id="KW-1185">Reference proteome</keyword>
<evidence type="ECO:0000313" key="7">
    <source>
        <dbReference type="Proteomes" id="UP000323946"/>
    </source>
</evidence>
<comment type="cofactor">
    <cofactor evidence="1">
        <name>FAD</name>
        <dbReference type="ChEBI" id="CHEBI:57692"/>
    </cofactor>
</comment>
<protein>
    <submittedName>
        <fullName evidence="6">FAD-dependent oxidoreductase</fullName>
    </submittedName>
</protein>
<dbReference type="SUPFAM" id="SSF51905">
    <property type="entry name" value="FAD/NAD(P)-binding domain"/>
    <property type="match status" value="1"/>
</dbReference>
<dbReference type="InterPro" id="IPR002937">
    <property type="entry name" value="Amino_oxidase"/>
</dbReference>